<dbReference type="EMBL" id="MNAD01000280">
    <property type="protein sequence ID" value="OJT14523.1"/>
    <property type="molecule type" value="Genomic_DNA"/>
</dbReference>
<feature type="compositionally biased region" description="Basic and acidic residues" evidence="1">
    <location>
        <begin position="455"/>
        <end position="467"/>
    </location>
</feature>
<feature type="compositionally biased region" description="Basic and acidic residues" evidence="1">
    <location>
        <begin position="553"/>
        <end position="570"/>
    </location>
</feature>
<dbReference type="AlphaFoldDB" id="A0A1M2W3Z4"/>
<keyword evidence="3" id="KW-1185">Reference proteome</keyword>
<dbReference type="OrthoDB" id="3265210at2759"/>
<evidence type="ECO:0000313" key="3">
    <source>
        <dbReference type="Proteomes" id="UP000184267"/>
    </source>
</evidence>
<feature type="region of interest" description="Disordered" evidence="1">
    <location>
        <begin position="1"/>
        <end position="29"/>
    </location>
</feature>
<feature type="compositionally biased region" description="Low complexity" evidence="1">
    <location>
        <begin position="302"/>
        <end position="322"/>
    </location>
</feature>
<comment type="caution">
    <text evidence="2">The sequence shown here is derived from an EMBL/GenBank/DDBJ whole genome shotgun (WGS) entry which is preliminary data.</text>
</comment>
<feature type="compositionally biased region" description="Basic and acidic residues" evidence="1">
    <location>
        <begin position="388"/>
        <end position="405"/>
    </location>
</feature>
<evidence type="ECO:0000313" key="2">
    <source>
        <dbReference type="EMBL" id="OJT14523.1"/>
    </source>
</evidence>
<feature type="compositionally biased region" description="Basic and acidic residues" evidence="1">
    <location>
        <begin position="246"/>
        <end position="260"/>
    </location>
</feature>
<feature type="region of interest" description="Disordered" evidence="1">
    <location>
        <begin position="51"/>
        <end position="75"/>
    </location>
</feature>
<feature type="compositionally biased region" description="Low complexity" evidence="1">
    <location>
        <begin position="535"/>
        <end position="552"/>
    </location>
</feature>
<protein>
    <submittedName>
        <fullName evidence="2">Uncharacterized protein</fullName>
    </submittedName>
</protein>
<name>A0A1M2W3Z4_TRAPU</name>
<evidence type="ECO:0000256" key="1">
    <source>
        <dbReference type="SAM" id="MobiDB-lite"/>
    </source>
</evidence>
<feature type="region of interest" description="Disordered" evidence="1">
    <location>
        <begin position="199"/>
        <end position="570"/>
    </location>
</feature>
<feature type="compositionally biased region" description="Basic and acidic residues" evidence="1">
    <location>
        <begin position="486"/>
        <end position="531"/>
    </location>
</feature>
<dbReference type="Proteomes" id="UP000184267">
    <property type="component" value="Unassembled WGS sequence"/>
</dbReference>
<organism evidence="2 3">
    <name type="scientific">Trametes pubescens</name>
    <name type="common">White-rot fungus</name>
    <dbReference type="NCBI Taxonomy" id="154538"/>
    <lineage>
        <taxon>Eukaryota</taxon>
        <taxon>Fungi</taxon>
        <taxon>Dikarya</taxon>
        <taxon>Basidiomycota</taxon>
        <taxon>Agaricomycotina</taxon>
        <taxon>Agaricomycetes</taxon>
        <taxon>Polyporales</taxon>
        <taxon>Polyporaceae</taxon>
        <taxon>Trametes</taxon>
    </lineage>
</organism>
<dbReference type="OMA" id="VEDIDWT"/>
<dbReference type="STRING" id="154538.A0A1M2W3Z4"/>
<sequence>MSFAPGPSRFPAPRLLQGTRPGVIDSSQPARLLRVPGSTLSFAAFDPLTAASSGTHARRRHDPEPARPKRIVIETPPGGRGIGRWRFVPHARRAPGVEDEGVWPRRIIIDGEFVICSEDQWDIYKLDPAYDCFVPNFPGDPVITRKLPGGQTQSAPSSQSSSKAGAHRKRHSPASSDNEGAVPVSPGVHKKFRAVVNLVTDEEDSDMESITESDDEDEVEEIVAEEFMRSAPSNGHASGGRNARRKAQEARRKEQREKMKANMGSSSFDSYRSRTPDIVDLTMEDDTPPAAEPATNDVPPMAFSTAPPTAFSTAPPTAPSGAPKRKVYAEGDQVKDPDYSSAYASNSKKLRAGETFSLPLGTTHIPHDPHADRKRSQRKQSKMSQSQHRQEYANRLKEQRERQLWEDIIADTPRGTPHGSRGSDSVDSEPRGDARAHSDSGMSTEPTGTEGEPQDDARVDPEPDAHPESGTNTNPIDEEEAARLAAIEESRRKLAELEQDRPLWEQEARRRAAHERAEAEANRARQEEERRRKAAAAANDLRQRQRAAAAAMETERRARAEKERVEREREQRRRRERERWSYGPWTTMRAIERYKLLSDAFDAAKFTAEDPVMFEIIPWPVLQSPVTLRVEDIEWRSVEDFFAAARQHMRPQDYKVFVEKSHKRFHPDRWRARGVLKSVADEETRGCLEVAANTVAQALTPIWRDVRG</sequence>
<feature type="compositionally biased region" description="Basic and acidic residues" evidence="1">
    <location>
        <begin position="327"/>
        <end position="338"/>
    </location>
</feature>
<feature type="compositionally biased region" description="Basic residues" evidence="1">
    <location>
        <begin position="372"/>
        <end position="381"/>
    </location>
</feature>
<feature type="compositionally biased region" description="Low complexity" evidence="1">
    <location>
        <begin position="149"/>
        <end position="164"/>
    </location>
</feature>
<reference evidence="2 3" key="1">
    <citation type="submission" date="2016-10" db="EMBL/GenBank/DDBJ databases">
        <title>Genome sequence of the basidiomycete white-rot fungus Trametes pubescens.</title>
        <authorList>
            <person name="Makela M.R."/>
            <person name="Granchi Z."/>
            <person name="Peng M."/>
            <person name="De Vries R.P."/>
            <person name="Grigoriev I."/>
            <person name="Riley R."/>
            <person name="Hilden K."/>
        </authorList>
    </citation>
    <scope>NUCLEOTIDE SEQUENCE [LARGE SCALE GENOMIC DNA]</scope>
    <source>
        <strain evidence="2 3">FBCC735</strain>
    </source>
</reference>
<feature type="compositionally biased region" description="Basic and acidic residues" evidence="1">
    <location>
        <begin position="428"/>
        <end position="438"/>
    </location>
</feature>
<gene>
    <name evidence="2" type="ORF">TRAPUB_8926</name>
</gene>
<proteinExistence type="predicted"/>
<accession>A0A1M2W3Z4</accession>
<feature type="region of interest" description="Disordered" evidence="1">
    <location>
        <begin position="143"/>
        <end position="187"/>
    </location>
</feature>
<feature type="compositionally biased region" description="Acidic residues" evidence="1">
    <location>
        <begin position="200"/>
        <end position="224"/>
    </location>
</feature>